<name>A0ABR4C6H2_9HELO</name>
<evidence type="ECO:0000313" key="2">
    <source>
        <dbReference type="Proteomes" id="UP001595075"/>
    </source>
</evidence>
<dbReference type="PANTHER" id="PTHR43431">
    <property type="entry name" value="OXIDOREDUCTASE, SHORT CHAIN DEHYDROGENASE/REDUCTASE FAMILY (AFU_ORTHOLOGUE AFUA_5G14000)"/>
    <property type="match status" value="1"/>
</dbReference>
<dbReference type="Gene3D" id="3.40.50.720">
    <property type="entry name" value="NAD(P)-binding Rossmann-like Domain"/>
    <property type="match status" value="1"/>
</dbReference>
<evidence type="ECO:0000313" key="1">
    <source>
        <dbReference type="EMBL" id="KAL2065550.1"/>
    </source>
</evidence>
<gene>
    <name evidence="1" type="ORF">VTL71DRAFT_3220</name>
</gene>
<sequence length="238" mass="26173">MSSIQNKLLITVTSGPLIGAAVSSLFISKGFNHVALISRNAIRLGEDVNLVLKKAKESGNKDVVVKSFVGDVSIPYKITTVLERIVLEFGAPEAVVYNAAVISMGGLGDFTEERLVQEFKVSTVGLYTTAKVIFPKLLERKLVPNSKSTLIVTGGGVYKSSLPTHLSLSLNKAAQFNLTENLTKTFEPQGVHVSVVVINKVITFDDHLANPARIAQEYWKMYKQEEDKWDRVIDMGYE</sequence>
<dbReference type="PANTHER" id="PTHR43431:SF1">
    <property type="entry name" value="OS08G0476300 PROTEIN"/>
    <property type="match status" value="1"/>
</dbReference>
<protein>
    <recommendedName>
        <fullName evidence="3">NAD(P)-binding protein</fullName>
    </recommendedName>
</protein>
<dbReference type="Pfam" id="PF00106">
    <property type="entry name" value="adh_short"/>
    <property type="match status" value="1"/>
</dbReference>
<comment type="caution">
    <text evidence="1">The sequence shown here is derived from an EMBL/GenBank/DDBJ whole genome shotgun (WGS) entry which is preliminary data.</text>
</comment>
<dbReference type="Proteomes" id="UP001595075">
    <property type="component" value="Unassembled WGS sequence"/>
</dbReference>
<dbReference type="InterPro" id="IPR002347">
    <property type="entry name" value="SDR_fam"/>
</dbReference>
<reference evidence="1 2" key="1">
    <citation type="journal article" date="2024" name="Commun. Biol.">
        <title>Comparative genomic analysis of thermophilic fungi reveals convergent evolutionary adaptations and gene losses.</title>
        <authorList>
            <person name="Steindorff A.S."/>
            <person name="Aguilar-Pontes M.V."/>
            <person name="Robinson A.J."/>
            <person name="Andreopoulos B."/>
            <person name="LaButti K."/>
            <person name="Kuo A."/>
            <person name="Mondo S."/>
            <person name="Riley R."/>
            <person name="Otillar R."/>
            <person name="Haridas S."/>
            <person name="Lipzen A."/>
            <person name="Grimwood J."/>
            <person name="Schmutz J."/>
            <person name="Clum A."/>
            <person name="Reid I.D."/>
            <person name="Moisan M.C."/>
            <person name="Butler G."/>
            <person name="Nguyen T.T.M."/>
            <person name="Dewar K."/>
            <person name="Conant G."/>
            <person name="Drula E."/>
            <person name="Henrissat B."/>
            <person name="Hansel C."/>
            <person name="Singer S."/>
            <person name="Hutchinson M.I."/>
            <person name="de Vries R.P."/>
            <person name="Natvig D.O."/>
            <person name="Powell A.J."/>
            <person name="Tsang A."/>
            <person name="Grigoriev I.V."/>
        </authorList>
    </citation>
    <scope>NUCLEOTIDE SEQUENCE [LARGE SCALE GENOMIC DNA]</scope>
    <source>
        <strain evidence="1 2">CBS 494.80</strain>
    </source>
</reference>
<dbReference type="SUPFAM" id="SSF51735">
    <property type="entry name" value="NAD(P)-binding Rossmann-fold domains"/>
    <property type="match status" value="1"/>
</dbReference>
<accession>A0ABR4C6H2</accession>
<evidence type="ECO:0008006" key="3">
    <source>
        <dbReference type="Google" id="ProtNLM"/>
    </source>
</evidence>
<proteinExistence type="predicted"/>
<organism evidence="1 2">
    <name type="scientific">Oculimacula yallundae</name>
    <dbReference type="NCBI Taxonomy" id="86028"/>
    <lineage>
        <taxon>Eukaryota</taxon>
        <taxon>Fungi</taxon>
        <taxon>Dikarya</taxon>
        <taxon>Ascomycota</taxon>
        <taxon>Pezizomycotina</taxon>
        <taxon>Leotiomycetes</taxon>
        <taxon>Helotiales</taxon>
        <taxon>Ploettnerulaceae</taxon>
        <taxon>Oculimacula</taxon>
    </lineage>
</organism>
<keyword evidence="2" id="KW-1185">Reference proteome</keyword>
<dbReference type="InterPro" id="IPR036291">
    <property type="entry name" value="NAD(P)-bd_dom_sf"/>
</dbReference>
<dbReference type="EMBL" id="JAZHXI010000012">
    <property type="protein sequence ID" value="KAL2065550.1"/>
    <property type="molecule type" value="Genomic_DNA"/>
</dbReference>